<dbReference type="GO" id="GO:0008173">
    <property type="term" value="F:RNA methyltransferase activity"/>
    <property type="evidence" value="ECO:0007669"/>
    <property type="project" value="InterPro"/>
</dbReference>
<feature type="region of interest" description="Disordered" evidence="4">
    <location>
        <begin position="307"/>
        <end position="330"/>
    </location>
</feature>
<evidence type="ECO:0000256" key="4">
    <source>
        <dbReference type="SAM" id="MobiDB-lite"/>
    </source>
</evidence>
<dbReference type="GO" id="GO:0006396">
    <property type="term" value="P:RNA processing"/>
    <property type="evidence" value="ECO:0007669"/>
    <property type="project" value="InterPro"/>
</dbReference>
<reference evidence="6 7" key="1">
    <citation type="submission" date="2018-01" db="EMBL/GenBank/DDBJ databases">
        <title>Twenty Corynebacterium bovis Genomes.</title>
        <authorList>
            <person name="Gulvik C.A."/>
        </authorList>
    </citation>
    <scope>NUCLEOTIDE SEQUENCE [LARGE SCALE GENOMIC DNA]</scope>
    <source>
        <strain evidence="6 7">16-2004</strain>
    </source>
</reference>
<evidence type="ECO:0000256" key="2">
    <source>
        <dbReference type="ARBA" id="ARBA00022603"/>
    </source>
</evidence>
<sequence>MPETPPQHPDPSVSPVPAADWRHHLNDEPFTERTPRVVAAAKLHRASARRKAGRFIAEGTNAVGSALRHGRVVEVFVSADALDGESPFLDAAVPRQLEARVSVVTPRALRQMSESVTPAGILAVCDTQLTDLAAVTARGRLVCVPVETSEPGNAGTLVRVADACGCDGVVFAGETVDPQGGKAVRASAGSLFHLPVARETGVAAVVDALHGAGFLVLATTMDGDVRLDHAADEVLRWADAGAEGEPPMLAQPTAWLFGNEAHGLGAWSDLADVRVSVPMYGRAESLNLATAASVCLYESARALGRVPGAGSGPGSVPGTGTGTGARPGAL</sequence>
<proteinExistence type="inferred from homology"/>
<feature type="compositionally biased region" description="Pro residues" evidence="4">
    <location>
        <begin position="1"/>
        <end position="14"/>
    </location>
</feature>
<dbReference type="Proteomes" id="UP000278422">
    <property type="component" value="Unassembled WGS sequence"/>
</dbReference>
<dbReference type="GO" id="GO:0032259">
    <property type="term" value="P:methylation"/>
    <property type="evidence" value="ECO:0007669"/>
    <property type="project" value="UniProtKB-KW"/>
</dbReference>
<feature type="region of interest" description="Disordered" evidence="4">
    <location>
        <begin position="1"/>
        <end position="20"/>
    </location>
</feature>
<evidence type="ECO:0000313" key="6">
    <source>
        <dbReference type="EMBL" id="RRQ05066.1"/>
    </source>
</evidence>
<comment type="similarity">
    <text evidence="1">Belongs to the class IV-like SAM-binding methyltransferase superfamily. RNA methyltransferase TrmH family.</text>
</comment>
<dbReference type="PANTHER" id="PTHR43191">
    <property type="entry name" value="RRNA METHYLTRANSFERASE 3"/>
    <property type="match status" value="1"/>
</dbReference>
<dbReference type="SMART" id="SM00967">
    <property type="entry name" value="SpoU_sub_bind"/>
    <property type="match status" value="1"/>
</dbReference>
<dbReference type="GO" id="GO:0003723">
    <property type="term" value="F:RNA binding"/>
    <property type="evidence" value="ECO:0007669"/>
    <property type="project" value="InterPro"/>
</dbReference>
<dbReference type="InterPro" id="IPR029064">
    <property type="entry name" value="Ribosomal_eL30-like_sf"/>
</dbReference>
<evidence type="ECO:0000256" key="1">
    <source>
        <dbReference type="ARBA" id="ARBA00007228"/>
    </source>
</evidence>
<dbReference type="Pfam" id="PF22435">
    <property type="entry name" value="MRM3-like_sub_bind"/>
    <property type="match status" value="1"/>
</dbReference>
<organism evidence="6 7">
    <name type="scientific">Corynebacterium bovis</name>
    <dbReference type="NCBI Taxonomy" id="36808"/>
    <lineage>
        <taxon>Bacteria</taxon>
        <taxon>Bacillati</taxon>
        <taxon>Actinomycetota</taxon>
        <taxon>Actinomycetes</taxon>
        <taxon>Mycobacteriales</taxon>
        <taxon>Corynebacteriaceae</taxon>
        <taxon>Corynebacterium</taxon>
    </lineage>
</organism>
<feature type="domain" description="RNA 2-O ribose methyltransferase substrate binding" evidence="5">
    <location>
        <begin position="56"/>
        <end position="131"/>
    </location>
</feature>
<comment type="caution">
    <text evidence="6">The sequence shown here is derived from an EMBL/GenBank/DDBJ whole genome shotgun (WGS) entry which is preliminary data.</text>
</comment>
<evidence type="ECO:0000259" key="5">
    <source>
        <dbReference type="SMART" id="SM00967"/>
    </source>
</evidence>
<dbReference type="AlphaFoldDB" id="A0A3R8QL65"/>
<dbReference type="Pfam" id="PF00588">
    <property type="entry name" value="SpoU_methylase"/>
    <property type="match status" value="1"/>
</dbReference>
<dbReference type="InterPro" id="IPR013123">
    <property type="entry name" value="SpoU_subst-bd"/>
</dbReference>
<keyword evidence="2 6" id="KW-0489">Methyltransferase</keyword>
<protein>
    <submittedName>
        <fullName evidence="6">RNA methyltransferase</fullName>
    </submittedName>
</protein>
<dbReference type="InterPro" id="IPR051259">
    <property type="entry name" value="rRNA_Methyltransferase"/>
</dbReference>
<dbReference type="PANTHER" id="PTHR43191:SF2">
    <property type="entry name" value="RRNA METHYLTRANSFERASE 3, MITOCHONDRIAL"/>
    <property type="match status" value="1"/>
</dbReference>
<gene>
    <name evidence="6" type="ORF">CXF42_03115</name>
</gene>
<evidence type="ECO:0000313" key="7">
    <source>
        <dbReference type="Proteomes" id="UP000278422"/>
    </source>
</evidence>
<name>A0A3R8QL65_9CORY</name>
<accession>A0A3R8QL65</accession>
<dbReference type="GO" id="GO:0005737">
    <property type="term" value="C:cytoplasm"/>
    <property type="evidence" value="ECO:0007669"/>
    <property type="project" value="UniProtKB-ARBA"/>
</dbReference>
<evidence type="ECO:0000256" key="3">
    <source>
        <dbReference type="ARBA" id="ARBA00022679"/>
    </source>
</evidence>
<dbReference type="InterPro" id="IPR001537">
    <property type="entry name" value="SpoU_MeTrfase"/>
</dbReference>
<dbReference type="SUPFAM" id="SSF75217">
    <property type="entry name" value="alpha/beta knot"/>
    <property type="match status" value="1"/>
</dbReference>
<dbReference type="InterPro" id="IPR053888">
    <property type="entry name" value="MRM3-like_sub_bind"/>
</dbReference>
<keyword evidence="7" id="KW-1185">Reference proteome</keyword>
<keyword evidence="3 6" id="KW-0808">Transferase</keyword>
<dbReference type="Gene3D" id="3.30.1330.30">
    <property type="match status" value="1"/>
</dbReference>
<dbReference type="EMBL" id="PQNQ01000005">
    <property type="protein sequence ID" value="RRQ05066.1"/>
    <property type="molecule type" value="Genomic_DNA"/>
</dbReference>
<dbReference type="InterPro" id="IPR029028">
    <property type="entry name" value="Alpha/beta_knot_MTases"/>
</dbReference>
<dbReference type="Gene3D" id="3.40.1280.10">
    <property type="match status" value="1"/>
</dbReference>
<dbReference type="RefSeq" id="WP_125174477.1">
    <property type="nucleotide sequence ID" value="NZ_JBHYBM010000006.1"/>
</dbReference>
<dbReference type="SUPFAM" id="SSF55315">
    <property type="entry name" value="L30e-like"/>
    <property type="match status" value="1"/>
</dbReference>
<dbReference type="CDD" id="cd18095">
    <property type="entry name" value="SpoU-like_rRNA-MTase"/>
    <property type="match status" value="1"/>
</dbReference>
<dbReference type="InterPro" id="IPR029026">
    <property type="entry name" value="tRNA_m1G_MTases_N"/>
</dbReference>